<geneLocation type="plasmid" evidence="5">
    <name>pat</name>
</geneLocation>
<protein>
    <submittedName>
        <fullName evidence="4">Metal-binding protein ZinT</fullName>
    </submittedName>
</protein>
<dbReference type="InterPro" id="IPR012674">
    <property type="entry name" value="Calycin"/>
</dbReference>
<keyword evidence="4" id="KW-0614">Plasmid</keyword>
<dbReference type="SUPFAM" id="SSF50814">
    <property type="entry name" value="Lipocalins"/>
    <property type="match status" value="1"/>
</dbReference>
<evidence type="ECO:0000259" key="3">
    <source>
        <dbReference type="Pfam" id="PF09223"/>
    </source>
</evidence>
<evidence type="ECO:0000313" key="5">
    <source>
        <dbReference type="Proteomes" id="UP000222296"/>
    </source>
</evidence>
<organism evidence="4 5">
    <name type="scientific">Agrobacterium tumefaciens</name>
    <dbReference type="NCBI Taxonomy" id="358"/>
    <lineage>
        <taxon>Bacteria</taxon>
        <taxon>Pseudomonadati</taxon>
        <taxon>Pseudomonadota</taxon>
        <taxon>Alphaproteobacteria</taxon>
        <taxon>Hyphomicrobiales</taxon>
        <taxon>Rhizobiaceae</taxon>
        <taxon>Rhizobium/Agrobacterium group</taxon>
        <taxon>Agrobacterium</taxon>
        <taxon>Agrobacterium tumefaciens complex</taxon>
    </lineage>
</organism>
<evidence type="ECO:0000313" key="4">
    <source>
        <dbReference type="EMBL" id="QDY97784.1"/>
    </source>
</evidence>
<dbReference type="Gene3D" id="2.40.128.20">
    <property type="match status" value="1"/>
</dbReference>
<keyword evidence="1" id="KW-0732">Signal</keyword>
<dbReference type="Proteomes" id="UP000222296">
    <property type="component" value="Plasmid pAt"/>
</dbReference>
<evidence type="ECO:0000256" key="2">
    <source>
        <dbReference type="ARBA" id="ARBA00022833"/>
    </source>
</evidence>
<reference evidence="4 5" key="1">
    <citation type="journal article" date="2017" name="Genome Announc.">
        <title>Draft Genome Sequence of Agrobacterium tumefaciens Biovar 1 Strain 186, Isolated from Walnut.</title>
        <authorList>
            <person name="Poret-Peterson A.T."/>
            <person name="Bhatnagar S."/>
            <person name="McClean A.E."/>
            <person name="Kluepfel D.A."/>
        </authorList>
    </citation>
    <scope>NUCLEOTIDE SEQUENCE [LARGE SCALE GENOMIC DNA]</scope>
    <source>
        <strain evidence="4 5">186</strain>
    </source>
</reference>
<dbReference type="GO" id="GO:0008270">
    <property type="term" value="F:zinc ion binding"/>
    <property type="evidence" value="ECO:0007669"/>
    <property type="project" value="InterPro"/>
</dbReference>
<sequence>MKTCLINEVTNWPTYYPSSMKVDEIVSEMKAH</sequence>
<dbReference type="EMBL" id="CP042276">
    <property type="protein sequence ID" value="QDY97784.1"/>
    <property type="molecule type" value="Genomic_DNA"/>
</dbReference>
<accession>A0AAP9EAD4</accession>
<proteinExistence type="predicted"/>
<gene>
    <name evidence="4" type="ORF">CG010_025365</name>
</gene>
<evidence type="ECO:0000256" key="1">
    <source>
        <dbReference type="ARBA" id="ARBA00022729"/>
    </source>
</evidence>
<dbReference type="AlphaFoldDB" id="A0AAP9EAD4"/>
<dbReference type="InterPro" id="IPR015304">
    <property type="entry name" value="ZinT_dom"/>
</dbReference>
<name>A0AAP9EAD4_AGRTU</name>
<keyword evidence="2" id="KW-0862">Zinc</keyword>
<feature type="domain" description="ZinT" evidence="3">
    <location>
        <begin position="4"/>
        <end position="32"/>
    </location>
</feature>
<dbReference type="Pfam" id="PF09223">
    <property type="entry name" value="ZinT"/>
    <property type="match status" value="1"/>
</dbReference>